<protein>
    <submittedName>
        <fullName evidence="1">Uncharacterized protein</fullName>
    </submittedName>
</protein>
<dbReference type="Proteomes" id="UP000231056">
    <property type="component" value="Unassembled WGS sequence"/>
</dbReference>
<accession>A0A2M6IU36</accession>
<organism evidence="1 2">
    <name type="scientific">Candidatus Roizmanbacteria bacterium CG11_big_fil_rev_8_21_14_0_20_36_8</name>
    <dbReference type="NCBI Taxonomy" id="1974856"/>
    <lineage>
        <taxon>Bacteria</taxon>
        <taxon>Candidatus Roizmaniibacteriota</taxon>
    </lineage>
</organism>
<comment type="caution">
    <text evidence="1">The sequence shown here is derived from an EMBL/GenBank/DDBJ whole genome shotgun (WGS) entry which is preliminary data.</text>
</comment>
<dbReference type="EMBL" id="PCVM01000060">
    <property type="protein sequence ID" value="PIQ73414.1"/>
    <property type="molecule type" value="Genomic_DNA"/>
</dbReference>
<proteinExistence type="predicted"/>
<reference evidence="1 2" key="1">
    <citation type="submission" date="2017-09" db="EMBL/GenBank/DDBJ databases">
        <title>Depth-based differentiation of microbial function through sediment-hosted aquifers and enrichment of novel symbionts in the deep terrestrial subsurface.</title>
        <authorList>
            <person name="Probst A.J."/>
            <person name="Ladd B."/>
            <person name="Jarett J.K."/>
            <person name="Geller-Mcgrath D.E."/>
            <person name="Sieber C.M."/>
            <person name="Emerson J.B."/>
            <person name="Anantharaman K."/>
            <person name="Thomas B.C."/>
            <person name="Malmstrom R."/>
            <person name="Stieglmeier M."/>
            <person name="Klingl A."/>
            <person name="Woyke T."/>
            <person name="Ryan C.M."/>
            <person name="Banfield J.F."/>
        </authorList>
    </citation>
    <scope>NUCLEOTIDE SEQUENCE [LARGE SCALE GENOMIC DNA]</scope>
    <source>
        <strain evidence="1">CG11_big_fil_rev_8_21_14_0_20_36_8</strain>
    </source>
</reference>
<gene>
    <name evidence="1" type="ORF">COV58_02595</name>
</gene>
<sequence length="185" mass="21853">MDKTLYLAELAVINTYKAKKDDVAKAKKLEGKLRSYFLKNSNFVEFTNSPEISLFMNFKWPFFHTNRNLVDKKTNESIELIKEDFVKTYVDTTMCLIEHETNQRFKHYRYKLSNNLKEIINKQTLVCSNSTGDNILSYLENPVFYNNNEVIGHVISHESFVYIYLDDNEFKDFVSTKLTLVQNEK</sequence>
<evidence type="ECO:0000313" key="1">
    <source>
        <dbReference type="EMBL" id="PIQ73414.1"/>
    </source>
</evidence>
<name>A0A2M6IU36_9BACT</name>
<dbReference type="AlphaFoldDB" id="A0A2M6IU36"/>
<evidence type="ECO:0000313" key="2">
    <source>
        <dbReference type="Proteomes" id="UP000231056"/>
    </source>
</evidence>